<name>A0ABQ9JXG4_9CUCU</name>
<sequence length="244" mass="27603">MLHTCETQHTLAVNSQIDGVMTKKAPLKNFILVNKPFSEWPTSLFRPCCTMQAQKKLRIGPLLNRFDEHRIPVRKENRKYFMMKVGKSVRLYADKYLDNIGSMFGTLYRDELLTDCILHCKDGAAKAHKLILAASSPYFRKIFLEHEEKQTAFIMYGVSVGPLKELLELIYKGSIDIPGDSLNSVFDLAEELQVKGILADDGSTDYASMGLELAQNTAALRPIVFPCLPVLISWFRIVLTVLCL</sequence>
<feature type="domain" description="BTB" evidence="3">
    <location>
        <begin position="114"/>
        <end position="179"/>
    </location>
</feature>
<proteinExistence type="predicted"/>
<dbReference type="PROSITE" id="PS50097">
    <property type="entry name" value="BTB"/>
    <property type="match status" value="1"/>
</dbReference>
<dbReference type="InterPro" id="IPR011333">
    <property type="entry name" value="SKP1/BTB/POZ_sf"/>
</dbReference>
<dbReference type="SUPFAM" id="SSF54695">
    <property type="entry name" value="POZ domain"/>
    <property type="match status" value="1"/>
</dbReference>
<keyword evidence="5" id="KW-1185">Reference proteome</keyword>
<evidence type="ECO:0000259" key="3">
    <source>
        <dbReference type="PROSITE" id="PS50097"/>
    </source>
</evidence>
<evidence type="ECO:0000256" key="1">
    <source>
        <dbReference type="ARBA" id="ARBA00004123"/>
    </source>
</evidence>
<dbReference type="Proteomes" id="UP001162164">
    <property type="component" value="Unassembled WGS sequence"/>
</dbReference>
<organism evidence="4 5">
    <name type="scientific">Molorchus minor</name>
    <dbReference type="NCBI Taxonomy" id="1323400"/>
    <lineage>
        <taxon>Eukaryota</taxon>
        <taxon>Metazoa</taxon>
        <taxon>Ecdysozoa</taxon>
        <taxon>Arthropoda</taxon>
        <taxon>Hexapoda</taxon>
        <taxon>Insecta</taxon>
        <taxon>Pterygota</taxon>
        <taxon>Neoptera</taxon>
        <taxon>Endopterygota</taxon>
        <taxon>Coleoptera</taxon>
        <taxon>Polyphaga</taxon>
        <taxon>Cucujiformia</taxon>
        <taxon>Chrysomeloidea</taxon>
        <taxon>Cerambycidae</taxon>
        <taxon>Lamiinae</taxon>
        <taxon>Monochamini</taxon>
        <taxon>Molorchus</taxon>
    </lineage>
</organism>
<dbReference type="InterPro" id="IPR000210">
    <property type="entry name" value="BTB/POZ_dom"/>
</dbReference>
<comment type="subcellular location">
    <subcellularLocation>
        <location evidence="1">Nucleus</location>
    </subcellularLocation>
</comment>
<dbReference type="CDD" id="cd18315">
    <property type="entry name" value="BTB_POZ_BAB-like"/>
    <property type="match status" value="1"/>
</dbReference>
<protein>
    <recommendedName>
        <fullName evidence="3">BTB domain-containing protein</fullName>
    </recommendedName>
</protein>
<dbReference type="PANTHER" id="PTHR23110:SF99">
    <property type="entry name" value="BROAD-COMPLEX CORE PROTEIN ISOFORM 6"/>
    <property type="match status" value="1"/>
</dbReference>
<dbReference type="InterPro" id="IPR051095">
    <property type="entry name" value="Dros_DevTransReg"/>
</dbReference>
<dbReference type="Pfam" id="PF00651">
    <property type="entry name" value="BTB"/>
    <property type="match status" value="1"/>
</dbReference>
<dbReference type="SMART" id="SM00225">
    <property type="entry name" value="BTB"/>
    <property type="match status" value="1"/>
</dbReference>
<comment type="caution">
    <text evidence="4">The sequence shown here is derived from an EMBL/GenBank/DDBJ whole genome shotgun (WGS) entry which is preliminary data.</text>
</comment>
<evidence type="ECO:0000256" key="2">
    <source>
        <dbReference type="ARBA" id="ARBA00023242"/>
    </source>
</evidence>
<reference evidence="4" key="1">
    <citation type="journal article" date="2023" name="Insect Mol. Biol.">
        <title>Genome sequencing provides insights into the evolution of gene families encoding plant cell wall-degrading enzymes in longhorned beetles.</title>
        <authorList>
            <person name="Shin N.R."/>
            <person name="Okamura Y."/>
            <person name="Kirsch R."/>
            <person name="Pauchet Y."/>
        </authorList>
    </citation>
    <scope>NUCLEOTIDE SEQUENCE</scope>
    <source>
        <strain evidence="4">MMC_N1</strain>
    </source>
</reference>
<accession>A0ABQ9JXG4</accession>
<evidence type="ECO:0000313" key="4">
    <source>
        <dbReference type="EMBL" id="KAJ8982542.1"/>
    </source>
</evidence>
<evidence type="ECO:0000313" key="5">
    <source>
        <dbReference type="Proteomes" id="UP001162164"/>
    </source>
</evidence>
<dbReference type="PANTHER" id="PTHR23110">
    <property type="entry name" value="BTB DOMAIN TRANSCRIPTION FACTOR"/>
    <property type="match status" value="1"/>
</dbReference>
<dbReference type="Gene3D" id="3.30.710.10">
    <property type="entry name" value="Potassium Channel Kv1.1, Chain A"/>
    <property type="match status" value="1"/>
</dbReference>
<keyword evidence="2" id="KW-0539">Nucleus</keyword>
<gene>
    <name evidence="4" type="ORF">NQ317_005544</name>
</gene>
<dbReference type="EMBL" id="JAPWTJ010000118">
    <property type="protein sequence ID" value="KAJ8982542.1"/>
    <property type="molecule type" value="Genomic_DNA"/>
</dbReference>